<dbReference type="Pfam" id="PF11738">
    <property type="entry name" value="DUF3298"/>
    <property type="match status" value="1"/>
</dbReference>
<dbReference type="Gene3D" id="1.20.1270.180">
    <property type="match status" value="1"/>
</dbReference>
<dbReference type="EMBL" id="CP080590">
    <property type="protein sequence ID" value="QYO76371.1"/>
    <property type="molecule type" value="Genomic_DNA"/>
</dbReference>
<gene>
    <name evidence="4" type="ORF">K1X15_17455</name>
</gene>
<dbReference type="PANTHER" id="PTHR37549:SF1">
    <property type="entry name" value="LIPOPROTEIN LPRI"/>
    <property type="match status" value="1"/>
</dbReference>
<proteinExistence type="predicted"/>
<protein>
    <submittedName>
        <fullName evidence="4">Lysozyme inhibitor LprI family protein</fullName>
    </submittedName>
</protein>
<dbReference type="InterPro" id="IPR021729">
    <property type="entry name" value="DUF3298"/>
</dbReference>
<feature type="domain" description="Lysozyme inhibitor LprI-like N-terminal" evidence="2">
    <location>
        <begin position="31"/>
        <end position="116"/>
    </location>
</feature>
<accession>A0ABX8WHB3</accession>
<sequence length="350" mass="38252">MIRLALSLVLMLSGALAMGTPVAAASFDCSKAGTPFEHAICDTPELSAADDRLAKTYATAIGGLSETALSEVRNSQRDWLDYARRACTRTAEPLSSGRYDERGASCLVDLFNSRSRVLESSRMMDGLRVYPIASFAALPDPYEADNPDSNWPVAQHELSLVQVDSEEAFAGAFNSFVRAEGKVISAGFVEQGGPETLAEDSSSDSTNSITIQEISGNRLSLLVNTYWYGHGAAHGNYTISYLHYLKDEERALEARDIFAGKGWQKKLLELVTEAAEAEHGDALWPDSLGDLSDVVIDPARWDLSDPYGLKIQFQPYEISSYAYGAPTARVSWEALAPILAETADRYRYGY</sequence>
<feature type="chain" id="PRO_5046838436" evidence="1">
    <location>
        <begin position="25"/>
        <end position="350"/>
    </location>
</feature>
<name>A0ABX8WHB3_9HYPH</name>
<feature type="signal peptide" evidence="1">
    <location>
        <begin position="1"/>
        <end position="24"/>
    </location>
</feature>
<dbReference type="RefSeq" id="WP_220304860.1">
    <property type="nucleotide sequence ID" value="NZ_CP080590.1"/>
</dbReference>
<dbReference type="InterPro" id="IPR009739">
    <property type="entry name" value="LprI-like_N"/>
</dbReference>
<dbReference type="PANTHER" id="PTHR37549">
    <property type="entry name" value="LIPOPROTEIN LPRI"/>
    <property type="match status" value="1"/>
</dbReference>
<dbReference type="Proteomes" id="UP000825799">
    <property type="component" value="Chromosome"/>
</dbReference>
<reference evidence="4 5" key="1">
    <citation type="submission" date="2021-08" db="EMBL/GenBank/DDBJ databases">
        <title>Devosia salina sp. nov., isolated from the South China Sea sediment.</title>
        <authorList>
            <person name="Zhou Z."/>
        </authorList>
    </citation>
    <scope>NUCLEOTIDE SEQUENCE [LARGE SCALE GENOMIC DNA]</scope>
    <source>
        <strain evidence="4 5">SCS-3</strain>
    </source>
</reference>
<evidence type="ECO:0000259" key="3">
    <source>
        <dbReference type="Pfam" id="PF11738"/>
    </source>
</evidence>
<evidence type="ECO:0000313" key="5">
    <source>
        <dbReference type="Proteomes" id="UP000825799"/>
    </source>
</evidence>
<keyword evidence="1" id="KW-0732">Signal</keyword>
<organism evidence="4 5">
    <name type="scientific">Devosia salina</name>
    <dbReference type="NCBI Taxonomy" id="2860336"/>
    <lineage>
        <taxon>Bacteria</taxon>
        <taxon>Pseudomonadati</taxon>
        <taxon>Pseudomonadota</taxon>
        <taxon>Alphaproteobacteria</taxon>
        <taxon>Hyphomicrobiales</taxon>
        <taxon>Devosiaceae</taxon>
        <taxon>Devosia</taxon>
    </lineage>
</organism>
<keyword evidence="5" id="KW-1185">Reference proteome</keyword>
<evidence type="ECO:0000313" key="4">
    <source>
        <dbReference type="EMBL" id="QYO76371.1"/>
    </source>
</evidence>
<feature type="domain" description="DUF3298" evidence="3">
    <location>
        <begin position="305"/>
        <end position="333"/>
    </location>
</feature>
<dbReference type="InterPro" id="IPR037126">
    <property type="entry name" value="PdaC/RsiV-like_sf"/>
</dbReference>
<evidence type="ECO:0000259" key="2">
    <source>
        <dbReference type="Pfam" id="PF07007"/>
    </source>
</evidence>
<evidence type="ECO:0000256" key="1">
    <source>
        <dbReference type="SAM" id="SignalP"/>
    </source>
</evidence>
<dbReference type="InterPro" id="IPR052755">
    <property type="entry name" value="Lysozyme_Inhibitor_LprI"/>
</dbReference>
<dbReference type="Gene3D" id="3.90.640.20">
    <property type="entry name" value="Heat-shock cognate protein, ATPase"/>
    <property type="match status" value="1"/>
</dbReference>
<dbReference type="Pfam" id="PF07007">
    <property type="entry name" value="LprI"/>
    <property type="match status" value="1"/>
</dbReference>